<comment type="caution">
    <text evidence="2">The sequence shown here is derived from an EMBL/GenBank/DDBJ whole genome shotgun (WGS) entry which is preliminary data.</text>
</comment>
<evidence type="ECO:0000313" key="2">
    <source>
        <dbReference type="EMBL" id="MCK0538388.1"/>
    </source>
</evidence>
<comment type="similarity">
    <text evidence="1">Belongs to the UPF0270 family.</text>
</comment>
<dbReference type="Proteomes" id="UP001165524">
    <property type="component" value="Unassembled WGS sequence"/>
</dbReference>
<keyword evidence="3" id="KW-1185">Reference proteome</keyword>
<evidence type="ECO:0000256" key="1">
    <source>
        <dbReference type="ARBA" id="ARBA00006450"/>
    </source>
</evidence>
<evidence type="ECO:0000313" key="3">
    <source>
        <dbReference type="Proteomes" id="UP001165524"/>
    </source>
</evidence>
<dbReference type="NCBIfam" id="NF003438">
    <property type="entry name" value="PRK04966.1"/>
    <property type="match status" value="1"/>
</dbReference>
<dbReference type="InterPro" id="IPR010648">
    <property type="entry name" value="UPF0270"/>
</dbReference>
<dbReference type="Gene3D" id="1.10.10.610">
    <property type="entry name" value="YehU-like"/>
    <property type="match status" value="1"/>
</dbReference>
<proteinExistence type="inferred from homology"/>
<accession>A0ABT0E976</accession>
<dbReference type="Pfam" id="PF06794">
    <property type="entry name" value="UPF0270"/>
    <property type="match status" value="1"/>
</dbReference>
<reference evidence="2" key="1">
    <citation type="submission" date="2022-04" db="EMBL/GenBank/DDBJ databases">
        <title>Alcanivorax sp. CY1518 draft genome sequence.</title>
        <authorList>
            <person name="Zhao G."/>
            <person name="An M."/>
        </authorList>
    </citation>
    <scope>NUCLEOTIDE SEQUENCE</scope>
    <source>
        <strain evidence="2">CY1518</strain>
    </source>
</reference>
<sequence>MQVPWQDIAPDTLANLIEEFVTRDGTDYGAVEIEVATRVEQVRRQLERGDAVIWFDQTTESISIFTRQQLRELGLAGPDTSDG</sequence>
<dbReference type="EMBL" id="JALKII010000008">
    <property type="protein sequence ID" value="MCK0538388.1"/>
    <property type="molecule type" value="Genomic_DNA"/>
</dbReference>
<dbReference type="InterPro" id="IPR036685">
    <property type="entry name" value="YehU-like_sf"/>
</dbReference>
<organism evidence="2 3">
    <name type="scientific">Alcanivorax quisquiliarum</name>
    <dbReference type="NCBI Taxonomy" id="2933565"/>
    <lineage>
        <taxon>Bacteria</taxon>
        <taxon>Pseudomonadati</taxon>
        <taxon>Pseudomonadota</taxon>
        <taxon>Gammaproteobacteria</taxon>
        <taxon>Oceanospirillales</taxon>
        <taxon>Alcanivoracaceae</taxon>
        <taxon>Alcanivorax</taxon>
    </lineage>
</organism>
<dbReference type="PIRSF" id="PIRSF006169">
    <property type="entry name" value="UCP006169"/>
    <property type="match status" value="1"/>
</dbReference>
<dbReference type="RefSeq" id="WP_246952951.1">
    <property type="nucleotide sequence ID" value="NZ_JALKII010000008.1"/>
</dbReference>
<name>A0ABT0E976_9GAMM</name>
<gene>
    <name evidence="2" type="ORF">MU846_11760</name>
</gene>
<dbReference type="SUPFAM" id="SSF118001">
    <property type="entry name" value="YehU-like"/>
    <property type="match status" value="1"/>
</dbReference>
<protein>
    <submittedName>
        <fullName evidence="2">YheU family protein</fullName>
    </submittedName>
</protein>